<evidence type="ECO:0000256" key="1">
    <source>
        <dbReference type="ARBA" id="ARBA00004370"/>
    </source>
</evidence>
<gene>
    <name evidence="7" type="ORF">TSAR_007471</name>
</gene>
<keyword evidence="8" id="KW-1185">Reference proteome</keyword>
<dbReference type="OrthoDB" id="2154985at2759"/>
<evidence type="ECO:0000256" key="3">
    <source>
        <dbReference type="ARBA" id="ARBA00022989"/>
    </source>
</evidence>
<dbReference type="InterPro" id="IPR019412">
    <property type="entry name" value="IML2/TPR_39"/>
</dbReference>
<evidence type="ECO:0000259" key="6">
    <source>
        <dbReference type="PROSITE" id="PS51469"/>
    </source>
</evidence>
<proteinExistence type="predicted"/>
<keyword evidence="4" id="KW-0175">Coiled coil</keyword>
<dbReference type="GO" id="GO:0016020">
    <property type="term" value="C:membrane"/>
    <property type="evidence" value="ECO:0007669"/>
    <property type="project" value="UniProtKB-SubCell"/>
</dbReference>
<dbReference type="STRING" id="543379.A0A232EG81"/>
<name>A0A232EG81_9HYME</name>
<dbReference type="PANTHER" id="PTHR31859:SF1">
    <property type="entry name" value="TETRATRICOPEPTIDE REPEAT PROTEIN 39C"/>
    <property type="match status" value="1"/>
</dbReference>
<comment type="subcellular location">
    <subcellularLocation>
        <location evidence="1">Membrane</location>
    </subcellularLocation>
</comment>
<dbReference type="EMBL" id="NNAY01004848">
    <property type="protein sequence ID" value="OXU17344.1"/>
    <property type="molecule type" value="Genomic_DNA"/>
</dbReference>
<dbReference type="GO" id="GO:0005635">
    <property type="term" value="C:nuclear envelope"/>
    <property type="evidence" value="ECO:0007669"/>
    <property type="project" value="UniProtKB-ARBA"/>
</dbReference>
<evidence type="ECO:0000256" key="2">
    <source>
        <dbReference type="ARBA" id="ARBA00022692"/>
    </source>
</evidence>
<evidence type="ECO:0000256" key="5">
    <source>
        <dbReference type="ARBA" id="ARBA00023136"/>
    </source>
</evidence>
<reference evidence="7 8" key="1">
    <citation type="journal article" date="2017" name="Curr. Biol.">
        <title>The Evolution of Venom by Co-option of Single-Copy Genes.</title>
        <authorList>
            <person name="Martinson E.O."/>
            <person name="Mrinalini"/>
            <person name="Kelkar Y.D."/>
            <person name="Chang C.H."/>
            <person name="Werren J.H."/>
        </authorList>
    </citation>
    <scope>NUCLEOTIDE SEQUENCE [LARGE SCALE GENOMIC DNA]</scope>
    <source>
        <strain evidence="7 8">Alberta</strain>
        <tissue evidence="7">Whole body</tissue>
    </source>
</reference>
<feature type="domain" description="SUN" evidence="6">
    <location>
        <begin position="534"/>
        <end position="704"/>
    </location>
</feature>
<keyword evidence="2" id="KW-0812">Transmembrane</keyword>
<protein>
    <recommendedName>
        <fullName evidence="6">SUN domain-containing protein</fullName>
    </recommendedName>
</protein>
<sequence>MLFSLAGITSEQQTPFVEPSEVSRLMSAVSFGYGIFQLGVSLLPPSLLKVIHLLGFEGDRKAGLTALMYSRLSEDMRAPLATLALLWYHTIVRPFFALDGSNVKAGVETAKELIAECQPEFENSALFLFFTGRIERLQSNVNGALRAYEKAVEMSTQREVKLLCLHEVAWCHLIRLNYGGAHSSLSKLQEESRWSKSFYAYLAAVCSGAEGDLETLLLSHKKLGQLVAGTTRETQLGLFISRRAPKLVDQETGRACSASYYKLLLGDREASTRCYRNCLKRRLPSNDSLDQHVSAFALYELGSALCSGSYTYNPQPPAPSLTRQYLRFLQSIEEGRCILQRAQSQYKEYDFESRLNVRIHAALKKVSKLPCTIEPLPEDGLVLQIHQTFLLFRRVNHAGNRFHLIVIDESIALSALSMSHLCEKYSSDNSFRTIKSDLSTLRSTVSMLSNEVRTLMETKDEFKSKLKEVVCVMPKLSDAIHHLRTQVSEGIDTHTQKLLDALSPDNVKKMVKKELEIYDADKTGRIDFALESAGGLILSTRDTETYPACGQTMKLLRLSVCRQDNSPRAIIQVEFLSSMPRTGVLPGECWSFKGSEGAVVIQLLGHVLISGFSLEHISPKVSITGETSNAPRDFSVWGLKNVDDRNGYLLGKYAYDNSGPLIQYYEVQNKPTKAFNIVELKIHSNQGNQICTCVYRIRVHGTLRSHELDYVNFR</sequence>
<keyword evidence="5" id="KW-0472">Membrane</keyword>
<dbReference type="FunFam" id="2.60.120.260:FF:000009">
    <property type="entry name" value="SUN domain-containing protein 1 isoform X1"/>
    <property type="match status" value="1"/>
</dbReference>
<dbReference type="PROSITE" id="PS51469">
    <property type="entry name" value="SUN"/>
    <property type="match status" value="1"/>
</dbReference>
<evidence type="ECO:0000256" key="4">
    <source>
        <dbReference type="ARBA" id="ARBA00023054"/>
    </source>
</evidence>
<dbReference type="Gene3D" id="2.60.120.260">
    <property type="entry name" value="Galactose-binding domain-like"/>
    <property type="match status" value="1"/>
</dbReference>
<dbReference type="PANTHER" id="PTHR31859">
    <property type="entry name" value="TETRATRICOPEPTIDE REPEAT PROTEIN 39 FAMILY MEMBER"/>
    <property type="match status" value="1"/>
</dbReference>
<dbReference type="AlphaFoldDB" id="A0A232EG81"/>
<comment type="caution">
    <text evidence="7">The sequence shown here is derived from an EMBL/GenBank/DDBJ whole genome shotgun (WGS) entry which is preliminary data.</text>
</comment>
<dbReference type="GO" id="GO:0060271">
    <property type="term" value="P:cilium assembly"/>
    <property type="evidence" value="ECO:0007669"/>
    <property type="project" value="TreeGrafter"/>
</dbReference>
<dbReference type="Proteomes" id="UP000215335">
    <property type="component" value="Unassembled WGS sequence"/>
</dbReference>
<dbReference type="Pfam" id="PF10300">
    <property type="entry name" value="Iml2-TPR_39"/>
    <property type="match status" value="1"/>
</dbReference>
<evidence type="ECO:0000313" key="7">
    <source>
        <dbReference type="EMBL" id="OXU17344.1"/>
    </source>
</evidence>
<evidence type="ECO:0000313" key="8">
    <source>
        <dbReference type="Proteomes" id="UP000215335"/>
    </source>
</evidence>
<accession>A0A232EG81</accession>
<organism evidence="7 8">
    <name type="scientific">Trichomalopsis sarcophagae</name>
    <dbReference type="NCBI Taxonomy" id="543379"/>
    <lineage>
        <taxon>Eukaryota</taxon>
        <taxon>Metazoa</taxon>
        <taxon>Ecdysozoa</taxon>
        <taxon>Arthropoda</taxon>
        <taxon>Hexapoda</taxon>
        <taxon>Insecta</taxon>
        <taxon>Pterygota</taxon>
        <taxon>Neoptera</taxon>
        <taxon>Endopterygota</taxon>
        <taxon>Hymenoptera</taxon>
        <taxon>Apocrita</taxon>
        <taxon>Proctotrupomorpha</taxon>
        <taxon>Chalcidoidea</taxon>
        <taxon>Pteromalidae</taxon>
        <taxon>Pteromalinae</taxon>
        <taxon>Trichomalopsis</taxon>
    </lineage>
</organism>
<dbReference type="Pfam" id="PF07738">
    <property type="entry name" value="Sad1_UNC"/>
    <property type="match status" value="1"/>
</dbReference>
<dbReference type="InterPro" id="IPR012919">
    <property type="entry name" value="SUN_dom"/>
</dbReference>
<keyword evidence="3" id="KW-1133">Transmembrane helix</keyword>